<dbReference type="GeneID" id="70180930"/>
<dbReference type="AlphaFoldDB" id="A0A9P9BNL5"/>
<dbReference type="RefSeq" id="XP_046007184.1">
    <property type="nucleotide sequence ID" value="XM_046151384.1"/>
</dbReference>
<evidence type="ECO:0000313" key="2">
    <source>
        <dbReference type="Proteomes" id="UP000756346"/>
    </source>
</evidence>
<organism evidence="1 2">
    <name type="scientific">Microdochium trichocladiopsis</name>
    <dbReference type="NCBI Taxonomy" id="1682393"/>
    <lineage>
        <taxon>Eukaryota</taxon>
        <taxon>Fungi</taxon>
        <taxon>Dikarya</taxon>
        <taxon>Ascomycota</taxon>
        <taxon>Pezizomycotina</taxon>
        <taxon>Sordariomycetes</taxon>
        <taxon>Xylariomycetidae</taxon>
        <taxon>Xylariales</taxon>
        <taxon>Microdochiaceae</taxon>
        <taxon>Microdochium</taxon>
    </lineage>
</organism>
<accession>A0A9P9BNL5</accession>
<reference evidence="1" key="1">
    <citation type="journal article" date="2021" name="Nat. Commun.">
        <title>Genetic determinants of endophytism in the Arabidopsis root mycobiome.</title>
        <authorList>
            <person name="Mesny F."/>
            <person name="Miyauchi S."/>
            <person name="Thiergart T."/>
            <person name="Pickel B."/>
            <person name="Atanasova L."/>
            <person name="Karlsson M."/>
            <person name="Huettel B."/>
            <person name="Barry K.W."/>
            <person name="Haridas S."/>
            <person name="Chen C."/>
            <person name="Bauer D."/>
            <person name="Andreopoulos W."/>
            <person name="Pangilinan J."/>
            <person name="LaButti K."/>
            <person name="Riley R."/>
            <person name="Lipzen A."/>
            <person name="Clum A."/>
            <person name="Drula E."/>
            <person name="Henrissat B."/>
            <person name="Kohler A."/>
            <person name="Grigoriev I.V."/>
            <person name="Martin F.M."/>
            <person name="Hacquard S."/>
        </authorList>
    </citation>
    <scope>NUCLEOTIDE SEQUENCE</scope>
    <source>
        <strain evidence="1">MPI-CAGE-CH-0230</strain>
    </source>
</reference>
<name>A0A9P9BNL5_9PEZI</name>
<dbReference type="EMBL" id="JAGTJQ010000010">
    <property type="protein sequence ID" value="KAH7020983.1"/>
    <property type="molecule type" value="Genomic_DNA"/>
</dbReference>
<protein>
    <submittedName>
        <fullName evidence="1">Uncharacterized protein</fullName>
    </submittedName>
</protein>
<dbReference type="Proteomes" id="UP000756346">
    <property type="component" value="Unassembled WGS sequence"/>
</dbReference>
<evidence type="ECO:0000313" key="1">
    <source>
        <dbReference type="EMBL" id="KAH7020983.1"/>
    </source>
</evidence>
<proteinExistence type="predicted"/>
<keyword evidence="2" id="KW-1185">Reference proteome</keyword>
<comment type="caution">
    <text evidence="1">The sequence shown here is derived from an EMBL/GenBank/DDBJ whole genome shotgun (WGS) entry which is preliminary data.</text>
</comment>
<gene>
    <name evidence="1" type="ORF">B0I36DRAFT_27592</name>
</gene>
<sequence length="156" mass="17086">MVIQHGDSSRCVLRDMPDAGGDIIAADRLLPRLSLAHIPLCHCAIWTASQTHFRRAGLHPPWTQASSGCSPCCGGAFQHQTGKNFTMAQQWRDVCLQHSSLPQAALLCQSSVESYIAVIWNSNDKSRMSQGRFSNSQPMLASTCVSGVDLTCQNWK</sequence>